<evidence type="ECO:0000313" key="2">
    <source>
        <dbReference type="Proteomes" id="UP000182829"/>
    </source>
</evidence>
<protein>
    <submittedName>
        <fullName evidence="1">Uncharacterized protein</fullName>
    </submittedName>
</protein>
<dbReference type="AlphaFoldDB" id="A0A1I3R4V3"/>
<dbReference type="EMBL" id="FORO01000028">
    <property type="protein sequence ID" value="SFJ41643.1"/>
    <property type="molecule type" value="Genomic_DNA"/>
</dbReference>
<gene>
    <name evidence="1" type="ORF">SAMN05443661_1281</name>
</gene>
<reference evidence="1 2" key="1">
    <citation type="submission" date="2016-10" db="EMBL/GenBank/DDBJ databases">
        <authorList>
            <person name="de Groot N.N."/>
        </authorList>
    </citation>
    <scope>NUCLEOTIDE SEQUENCE [LARGE SCALE GENOMIC DNA]</scope>
    <source>
        <strain evidence="1 2">SP2</strain>
    </source>
</reference>
<evidence type="ECO:0000313" key="1">
    <source>
        <dbReference type="EMBL" id="SFJ41643.1"/>
    </source>
</evidence>
<dbReference type="Proteomes" id="UP000182829">
    <property type="component" value="Unassembled WGS sequence"/>
</dbReference>
<name>A0A1I3R4V3_9EURY</name>
<proteinExistence type="predicted"/>
<accession>A0A1I3R4V3</accession>
<organism evidence="1 2">
    <name type="scientific">Natronobacterium gregoryi</name>
    <dbReference type="NCBI Taxonomy" id="44930"/>
    <lineage>
        <taxon>Archaea</taxon>
        <taxon>Methanobacteriati</taxon>
        <taxon>Methanobacteriota</taxon>
        <taxon>Stenosarchaea group</taxon>
        <taxon>Halobacteria</taxon>
        <taxon>Halobacteriales</taxon>
        <taxon>Natrialbaceae</taxon>
        <taxon>Natronobacterium</taxon>
    </lineage>
</organism>
<sequence>MAVFLHHSFKYRSEEFCDIYGDPESNTHTLNSVFTMELRRLIASSTLYKHINEYTNLEPIMLAGESKPRPPWMVSVKVKSEEKFTIIFPDAVKEYYKWASLSNYKRKMYGSDCLLGSVLIESSNNTEDENRFRENGIHLPEEQWSVGEQQIPSNATDSLFKEYAQTIREGTDDLASLNSFDSITVVGFEQAEGLRSANNPEYGKVYELGDAYITPINQLRDPSDVEDLVQKSGKEREN</sequence>